<organism evidence="1 2">
    <name type="scientific">Plutella xylostella</name>
    <name type="common">Diamondback moth</name>
    <name type="synonym">Plutella maculipennis</name>
    <dbReference type="NCBI Taxonomy" id="51655"/>
    <lineage>
        <taxon>Eukaryota</taxon>
        <taxon>Metazoa</taxon>
        <taxon>Ecdysozoa</taxon>
        <taxon>Arthropoda</taxon>
        <taxon>Hexapoda</taxon>
        <taxon>Insecta</taxon>
        <taxon>Pterygota</taxon>
        <taxon>Neoptera</taxon>
        <taxon>Endopterygota</taxon>
        <taxon>Lepidoptera</taxon>
        <taxon>Glossata</taxon>
        <taxon>Ditrysia</taxon>
        <taxon>Yponomeutoidea</taxon>
        <taxon>Plutellidae</taxon>
        <taxon>Plutella</taxon>
    </lineage>
</organism>
<gene>
    <name evidence="1" type="ORF">PLXY2_LOCUS10031</name>
</gene>
<dbReference type="Proteomes" id="UP000653454">
    <property type="component" value="Unassembled WGS sequence"/>
</dbReference>
<dbReference type="AlphaFoldDB" id="A0A8S4FQC4"/>
<protein>
    <submittedName>
        <fullName evidence="1">(diamondback moth) hypothetical protein</fullName>
    </submittedName>
</protein>
<reference evidence="1" key="1">
    <citation type="submission" date="2020-11" db="EMBL/GenBank/DDBJ databases">
        <authorList>
            <person name="Whiteford S."/>
        </authorList>
    </citation>
    <scope>NUCLEOTIDE SEQUENCE</scope>
</reference>
<comment type="caution">
    <text evidence="1">The sequence shown here is derived from an EMBL/GenBank/DDBJ whole genome shotgun (WGS) entry which is preliminary data.</text>
</comment>
<evidence type="ECO:0000313" key="1">
    <source>
        <dbReference type="EMBL" id="CAG9130752.1"/>
    </source>
</evidence>
<sequence length="42" mass="4562">MAYSPTGFEKYGCACAVADYKVNFSVWDTSAGWPTLLVLPSD</sequence>
<proteinExistence type="predicted"/>
<accession>A0A8S4FQC4</accession>
<keyword evidence="2" id="KW-1185">Reference proteome</keyword>
<dbReference type="EMBL" id="CAJHNJ030000042">
    <property type="protein sequence ID" value="CAG9130752.1"/>
    <property type="molecule type" value="Genomic_DNA"/>
</dbReference>
<name>A0A8S4FQC4_PLUXY</name>
<evidence type="ECO:0000313" key="2">
    <source>
        <dbReference type="Proteomes" id="UP000653454"/>
    </source>
</evidence>